<accession>A0AB34JCF0</accession>
<reference evidence="1 2" key="1">
    <citation type="journal article" date="2024" name="Science">
        <title>Giant polyketide synthase enzymes in the biosynthesis of giant marine polyether toxins.</title>
        <authorList>
            <person name="Fallon T.R."/>
            <person name="Shende V.V."/>
            <person name="Wierzbicki I.H."/>
            <person name="Pendleton A.L."/>
            <person name="Watervoot N.F."/>
            <person name="Auber R.P."/>
            <person name="Gonzalez D.J."/>
            <person name="Wisecaver J.H."/>
            <person name="Moore B.S."/>
        </authorList>
    </citation>
    <scope>NUCLEOTIDE SEQUENCE [LARGE SCALE GENOMIC DNA]</scope>
    <source>
        <strain evidence="1 2">12B1</strain>
    </source>
</reference>
<dbReference type="Pfam" id="PF03357">
    <property type="entry name" value="Snf7"/>
    <property type="match status" value="1"/>
</dbReference>
<comment type="caution">
    <text evidence="1">The sequence shown here is derived from an EMBL/GenBank/DDBJ whole genome shotgun (WGS) entry which is preliminary data.</text>
</comment>
<name>A0AB34JCF0_PRYPA</name>
<dbReference type="Gene3D" id="6.10.140.1230">
    <property type="match status" value="1"/>
</dbReference>
<sequence length="211" mass="23126">MWGGWGDSTANMEKQLFNLKFTSKQLSRMHTKCGKQEKDELLKVKKAMEKGDAETARIYAQNAIRIKSTGNNYLRLASRLDAVASRVESAIKMKQVTKQMGSVVKGMDKILASMDVNKISSVMDKFEESFDALDVRSQYVEGAMSNSTATAMPEEEVERLLAQVSDEHGLEFKAKAADAESGAVRIAPSTAGLAEVGEEDALEKRLAALRG</sequence>
<keyword evidence="2" id="KW-1185">Reference proteome</keyword>
<protein>
    <recommendedName>
        <fullName evidence="3">Charged multivesicular body protein 1a</fullName>
    </recommendedName>
</protein>
<evidence type="ECO:0000313" key="1">
    <source>
        <dbReference type="EMBL" id="KAL1518958.1"/>
    </source>
</evidence>
<dbReference type="InterPro" id="IPR005024">
    <property type="entry name" value="Snf7_fam"/>
</dbReference>
<dbReference type="Proteomes" id="UP001515480">
    <property type="component" value="Unassembled WGS sequence"/>
</dbReference>
<evidence type="ECO:0000313" key="2">
    <source>
        <dbReference type="Proteomes" id="UP001515480"/>
    </source>
</evidence>
<dbReference type="EMBL" id="JBGBPQ010000010">
    <property type="protein sequence ID" value="KAL1518958.1"/>
    <property type="molecule type" value="Genomic_DNA"/>
</dbReference>
<organism evidence="1 2">
    <name type="scientific">Prymnesium parvum</name>
    <name type="common">Toxic golden alga</name>
    <dbReference type="NCBI Taxonomy" id="97485"/>
    <lineage>
        <taxon>Eukaryota</taxon>
        <taxon>Haptista</taxon>
        <taxon>Haptophyta</taxon>
        <taxon>Prymnesiophyceae</taxon>
        <taxon>Prymnesiales</taxon>
        <taxon>Prymnesiaceae</taxon>
        <taxon>Prymnesium</taxon>
    </lineage>
</organism>
<dbReference type="PANTHER" id="PTHR10476">
    <property type="entry name" value="CHARGED MULTIVESICULAR BODY PROTEIN"/>
    <property type="match status" value="1"/>
</dbReference>
<proteinExistence type="predicted"/>
<dbReference type="GO" id="GO:0007034">
    <property type="term" value="P:vacuolar transport"/>
    <property type="evidence" value="ECO:0007669"/>
    <property type="project" value="InterPro"/>
</dbReference>
<dbReference type="AlphaFoldDB" id="A0AB34JCF0"/>
<gene>
    <name evidence="1" type="ORF">AB1Y20_003228</name>
</gene>
<evidence type="ECO:0008006" key="3">
    <source>
        <dbReference type="Google" id="ProtNLM"/>
    </source>
</evidence>